<proteinExistence type="predicted"/>
<dbReference type="GO" id="GO:0008781">
    <property type="term" value="F:N-acylneuraminate cytidylyltransferase activity"/>
    <property type="evidence" value="ECO:0007669"/>
    <property type="project" value="TreeGrafter"/>
</dbReference>
<accession>A0A381VKV5</accession>
<evidence type="ECO:0000313" key="1">
    <source>
        <dbReference type="EMBL" id="SVA40932.1"/>
    </source>
</evidence>
<sequence length="222" mass="25806">MRNELVAVIPVRVGSTRIKRKNFQPFGEYKTLIHQKIDHLKRSGGINKIYVSSNNDEIKSIADECNVEYLEREDYYCSSEARWDEVVTHIVESIPGSPHILWAMVTSPLFIRYHDAINEYFLGLEEGYDSLIGVKKINEYLIDESGRPLFFAFGPWHPYTTEFKPMYAINDVVFIASKDLNIKFRYWFGRNPKLLECDAIESIDVNYPDDLKLAIAANRIEE</sequence>
<dbReference type="PANTHER" id="PTHR21485">
    <property type="entry name" value="HAD SUPERFAMILY MEMBERS CMAS AND KDSC"/>
    <property type="match status" value="1"/>
</dbReference>
<name>A0A381VKV5_9ZZZZ</name>
<gene>
    <name evidence="1" type="ORF">METZ01_LOCUS93786</name>
</gene>
<dbReference type="PANTHER" id="PTHR21485:SF6">
    <property type="entry name" value="N-ACYLNEURAMINATE CYTIDYLYLTRANSFERASE-RELATED"/>
    <property type="match status" value="1"/>
</dbReference>
<dbReference type="Pfam" id="PF02348">
    <property type="entry name" value="CTP_transf_3"/>
    <property type="match status" value="1"/>
</dbReference>
<dbReference type="InterPro" id="IPR029044">
    <property type="entry name" value="Nucleotide-diphossugar_trans"/>
</dbReference>
<dbReference type="EMBL" id="UINC01009114">
    <property type="protein sequence ID" value="SVA40932.1"/>
    <property type="molecule type" value="Genomic_DNA"/>
</dbReference>
<dbReference type="AlphaFoldDB" id="A0A381VKV5"/>
<protein>
    <submittedName>
        <fullName evidence="1">Uncharacterized protein</fullName>
    </submittedName>
</protein>
<dbReference type="InterPro" id="IPR050793">
    <property type="entry name" value="CMP-NeuNAc_synthase"/>
</dbReference>
<dbReference type="SUPFAM" id="SSF53448">
    <property type="entry name" value="Nucleotide-diphospho-sugar transferases"/>
    <property type="match status" value="1"/>
</dbReference>
<organism evidence="1">
    <name type="scientific">marine metagenome</name>
    <dbReference type="NCBI Taxonomy" id="408172"/>
    <lineage>
        <taxon>unclassified sequences</taxon>
        <taxon>metagenomes</taxon>
        <taxon>ecological metagenomes</taxon>
    </lineage>
</organism>
<reference evidence="1" key="1">
    <citation type="submission" date="2018-05" db="EMBL/GenBank/DDBJ databases">
        <authorList>
            <person name="Lanie J.A."/>
            <person name="Ng W.-L."/>
            <person name="Kazmierczak K.M."/>
            <person name="Andrzejewski T.M."/>
            <person name="Davidsen T.M."/>
            <person name="Wayne K.J."/>
            <person name="Tettelin H."/>
            <person name="Glass J.I."/>
            <person name="Rusch D."/>
            <person name="Podicherti R."/>
            <person name="Tsui H.-C.T."/>
            <person name="Winkler M.E."/>
        </authorList>
    </citation>
    <scope>NUCLEOTIDE SEQUENCE</scope>
</reference>
<dbReference type="Gene3D" id="3.90.550.10">
    <property type="entry name" value="Spore Coat Polysaccharide Biosynthesis Protein SpsA, Chain A"/>
    <property type="match status" value="1"/>
</dbReference>
<dbReference type="InterPro" id="IPR003329">
    <property type="entry name" value="Cytidylyl_trans"/>
</dbReference>